<dbReference type="Proteomes" id="UP000280834">
    <property type="component" value="Unassembled WGS sequence"/>
</dbReference>
<evidence type="ECO:0000313" key="4">
    <source>
        <dbReference type="WBParaSite" id="BTMF_0001540101-mRNA-1"/>
    </source>
</evidence>
<name>A0A0R3R5V7_9BILA</name>
<keyword evidence="1" id="KW-0812">Transmembrane</keyword>
<evidence type="ECO:0000256" key="1">
    <source>
        <dbReference type="SAM" id="Phobius"/>
    </source>
</evidence>
<dbReference type="WBParaSite" id="BTMF_0001540101-mRNA-1">
    <property type="protein sequence ID" value="BTMF_0001540101-mRNA-1"/>
    <property type="gene ID" value="BTMF_0001540101"/>
</dbReference>
<dbReference type="EMBL" id="UZAG01020060">
    <property type="protein sequence ID" value="VDO45664.1"/>
    <property type="molecule type" value="Genomic_DNA"/>
</dbReference>
<reference evidence="2 3" key="2">
    <citation type="submission" date="2018-11" db="EMBL/GenBank/DDBJ databases">
        <authorList>
            <consortium name="Pathogen Informatics"/>
        </authorList>
    </citation>
    <scope>NUCLEOTIDE SEQUENCE [LARGE SCALE GENOMIC DNA]</scope>
</reference>
<evidence type="ECO:0000313" key="3">
    <source>
        <dbReference type="Proteomes" id="UP000280834"/>
    </source>
</evidence>
<feature type="transmembrane region" description="Helical" evidence="1">
    <location>
        <begin position="48"/>
        <end position="71"/>
    </location>
</feature>
<keyword evidence="1" id="KW-0472">Membrane</keyword>
<dbReference type="AlphaFoldDB" id="A0A0R3R5V7"/>
<feature type="transmembrane region" description="Helical" evidence="1">
    <location>
        <begin position="106"/>
        <end position="131"/>
    </location>
</feature>
<keyword evidence="1" id="KW-1133">Transmembrane helix</keyword>
<gene>
    <name evidence="2" type="ORF">BTMF_LOCUS13393</name>
</gene>
<organism evidence="4">
    <name type="scientific">Brugia timori</name>
    <dbReference type="NCBI Taxonomy" id="42155"/>
    <lineage>
        <taxon>Eukaryota</taxon>
        <taxon>Metazoa</taxon>
        <taxon>Ecdysozoa</taxon>
        <taxon>Nematoda</taxon>
        <taxon>Chromadorea</taxon>
        <taxon>Rhabditida</taxon>
        <taxon>Spirurina</taxon>
        <taxon>Spiruromorpha</taxon>
        <taxon>Filarioidea</taxon>
        <taxon>Onchocercidae</taxon>
        <taxon>Brugia</taxon>
    </lineage>
</organism>
<reference evidence="4" key="1">
    <citation type="submission" date="2017-02" db="UniProtKB">
        <authorList>
            <consortium name="WormBaseParasite"/>
        </authorList>
    </citation>
    <scope>IDENTIFICATION</scope>
</reference>
<sequence>MMSQNFANTKNVAEEKNEMENLNESLFAKIENYLDLKKQYFCCCNINIWMLTIAAITIFTAVKTQILLLVTDDFTDNVINFIFIFPVWISGIFAILAYIFKMPLLIWPFIVYLVSCKCFCLSICNSINLSVIKIHHF</sequence>
<accession>A0A0R3R5V7</accession>
<feature type="transmembrane region" description="Helical" evidence="1">
    <location>
        <begin position="78"/>
        <end position="100"/>
    </location>
</feature>
<protein>
    <submittedName>
        <fullName evidence="2 4">Uncharacterized protein</fullName>
    </submittedName>
</protein>
<proteinExistence type="predicted"/>
<keyword evidence="3" id="KW-1185">Reference proteome</keyword>
<evidence type="ECO:0000313" key="2">
    <source>
        <dbReference type="EMBL" id="VDO45664.1"/>
    </source>
</evidence>